<comment type="caution">
    <text evidence="2">The sequence shown here is derived from an EMBL/GenBank/DDBJ whole genome shotgun (WGS) entry which is preliminary data.</text>
</comment>
<dbReference type="EMBL" id="RCZH01000005">
    <property type="protein sequence ID" value="TPG41712.1"/>
    <property type="molecule type" value="Genomic_DNA"/>
</dbReference>
<dbReference type="Pfam" id="PF12712">
    <property type="entry name" value="DUF3805"/>
    <property type="match status" value="1"/>
</dbReference>
<dbReference type="OrthoDB" id="1024359at2"/>
<gene>
    <name evidence="2" type="ORF">EAH81_09535</name>
</gene>
<dbReference type="InterPro" id="IPR024315">
    <property type="entry name" value="DUF3805"/>
</dbReference>
<evidence type="ECO:0000313" key="3">
    <source>
        <dbReference type="Proteomes" id="UP000319700"/>
    </source>
</evidence>
<reference evidence="2 3" key="1">
    <citation type="journal article" date="2019" name="Environ. Microbiol.">
        <title>Species interactions and distinct microbial communities in high Arctic permafrost affected cryosols are associated with the CH4 and CO2 gas fluxes.</title>
        <authorList>
            <person name="Altshuler I."/>
            <person name="Hamel J."/>
            <person name="Turney S."/>
            <person name="Magnuson E."/>
            <person name="Levesque R."/>
            <person name="Greer C."/>
            <person name="Whyte L.G."/>
        </authorList>
    </citation>
    <scope>NUCLEOTIDE SEQUENCE [LARGE SCALE GENOMIC DNA]</scope>
    <source>
        <strain evidence="2 3">42</strain>
    </source>
</reference>
<feature type="domain" description="DUF3805" evidence="1">
    <location>
        <begin position="30"/>
        <end position="71"/>
    </location>
</feature>
<protein>
    <submittedName>
        <fullName evidence="2">DUF3805 domain-containing protein</fullName>
    </submittedName>
</protein>
<keyword evidence="3" id="KW-1185">Reference proteome</keyword>
<dbReference type="PROSITE" id="PS51257">
    <property type="entry name" value="PROKAR_LIPOPROTEIN"/>
    <property type="match status" value="1"/>
</dbReference>
<sequence length="78" mass="9083">MKFHQLLIFLAIISCNNKSNNRTFVSELGYTIVLPENWDEYEDEKNTNAFFDITEWTGNLRIISALRSVPSEALRKCL</sequence>
<dbReference type="Proteomes" id="UP000319700">
    <property type="component" value="Unassembled WGS sequence"/>
</dbReference>
<proteinExistence type="predicted"/>
<accession>A0A502EX70</accession>
<evidence type="ECO:0000259" key="1">
    <source>
        <dbReference type="Pfam" id="PF12712"/>
    </source>
</evidence>
<dbReference type="RefSeq" id="WP_140506236.1">
    <property type="nucleotide sequence ID" value="NZ_RCZH01000005.1"/>
</dbReference>
<dbReference type="AlphaFoldDB" id="A0A502EX70"/>
<dbReference type="Gene3D" id="3.40.1000.10">
    <property type="entry name" value="Mog1/PsbP, alpha/beta/alpha sandwich"/>
    <property type="match status" value="1"/>
</dbReference>
<organism evidence="2 3">
    <name type="scientific">Flavobacterium pectinovorum</name>
    <dbReference type="NCBI Taxonomy" id="29533"/>
    <lineage>
        <taxon>Bacteria</taxon>
        <taxon>Pseudomonadati</taxon>
        <taxon>Bacteroidota</taxon>
        <taxon>Flavobacteriia</taxon>
        <taxon>Flavobacteriales</taxon>
        <taxon>Flavobacteriaceae</taxon>
        <taxon>Flavobacterium</taxon>
    </lineage>
</organism>
<evidence type="ECO:0000313" key="2">
    <source>
        <dbReference type="EMBL" id="TPG41712.1"/>
    </source>
</evidence>
<name>A0A502EX70_9FLAO</name>